<name>A0A8K0JMI6_9TREE</name>
<evidence type="ECO:0000313" key="4">
    <source>
        <dbReference type="Proteomes" id="UP000812966"/>
    </source>
</evidence>
<proteinExistence type="predicted"/>
<feature type="compositionally biased region" description="Polar residues" evidence="1">
    <location>
        <begin position="49"/>
        <end position="59"/>
    </location>
</feature>
<protein>
    <submittedName>
        <fullName evidence="3">Uncharacterized protein</fullName>
    </submittedName>
</protein>
<keyword evidence="2" id="KW-0472">Membrane</keyword>
<reference evidence="3" key="1">
    <citation type="submission" date="2020-04" db="EMBL/GenBank/DDBJ databases">
        <title>Analysis of mating type loci in Filobasidium floriforme.</title>
        <authorList>
            <person name="Nowrousian M."/>
        </authorList>
    </citation>
    <scope>NUCLEOTIDE SEQUENCE</scope>
    <source>
        <strain evidence="3">CBS 6242</strain>
    </source>
</reference>
<feature type="compositionally biased region" description="Low complexity" evidence="1">
    <location>
        <begin position="109"/>
        <end position="135"/>
    </location>
</feature>
<dbReference type="Proteomes" id="UP000812966">
    <property type="component" value="Unassembled WGS sequence"/>
</dbReference>
<dbReference type="AlphaFoldDB" id="A0A8K0JMI6"/>
<sequence>MALDNYGWFVVVVVAIVLSITIMGRIYLYKKHRRQAQLAASRGLPFPVMTNSLSNSWRPSSADRPPGGERLTRGQNDVVRVASRTDGDLPSYHDPGIKIPEAMYNPNTSPVVPSLSNLNSSSQPPLAAPLGAPPGYHEPSSNGR</sequence>
<feature type="transmembrane region" description="Helical" evidence="2">
    <location>
        <begin position="6"/>
        <end position="28"/>
    </location>
</feature>
<feature type="region of interest" description="Disordered" evidence="1">
    <location>
        <begin position="46"/>
        <end position="144"/>
    </location>
</feature>
<dbReference type="EMBL" id="JABELV010000048">
    <property type="protein sequence ID" value="KAG7558231.1"/>
    <property type="molecule type" value="Genomic_DNA"/>
</dbReference>
<evidence type="ECO:0000313" key="3">
    <source>
        <dbReference type="EMBL" id="KAG7558231.1"/>
    </source>
</evidence>
<gene>
    <name evidence="3" type="ORF">FFLO_02884</name>
</gene>
<evidence type="ECO:0000256" key="1">
    <source>
        <dbReference type="SAM" id="MobiDB-lite"/>
    </source>
</evidence>
<keyword evidence="2" id="KW-0812">Transmembrane</keyword>
<keyword evidence="2" id="KW-1133">Transmembrane helix</keyword>
<accession>A0A8K0JMI6</accession>
<evidence type="ECO:0000256" key="2">
    <source>
        <dbReference type="SAM" id="Phobius"/>
    </source>
</evidence>
<organism evidence="3 4">
    <name type="scientific">Filobasidium floriforme</name>
    <dbReference type="NCBI Taxonomy" id="5210"/>
    <lineage>
        <taxon>Eukaryota</taxon>
        <taxon>Fungi</taxon>
        <taxon>Dikarya</taxon>
        <taxon>Basidiomycota</taxon>
        <taxon>Agaricomycotina</taxon>
        <taxon>Tremellomycetes</taxon>
        <taxon>Filobasidiales</taxon>
        <taxon>Filobasidiaceae</taxon>
        <taxon>Filobasidium</taxon>
    </lineage>
</organism>
<comment type="caution">
    <text evidence="3">The sequence shown here is derived from an EMBL/GenBank/DDBJ whole genome shotgun (WGS) entry which is preliminary data.</text>
</comment>
<keyword evidence="4" id="KW-1185">Reference proteome</keyword>